<organism evidence="1 2">
    <name type="scientific">Phyllobacterium salinisoli</name>
    <dbReference type="NCBI Taxonomy" id="1899321"/>
    <lineage>
        <taxon>Bacteria</taxon>
        <taxon>Pseudomonadati</taxon>
        <taxon>Pseudomonadota</taxon>
        <taxon>Alphaproteobacteria</taxon>
        <taxon>Hyphomicrobiales</taxon>
        <taxon>Phyllobacteriaceae</taxon>
        <taxon>Phyllobacterium</taxon>
    </lineage>
</organism>
<dbReference type="OrthoDB" id="3837807at2"/>
<sequence length="177" mass="20045">MARRSNIAAIEKATGRSFEDWLAYFRSIDAETLSHKEIAERIVQAGLASGWWAQAVTVAYEQHIGRRIPGQKSDGTFQLSLTKTVGGTMDEVLEQWSRLMEGRSEIGGIPVSHGPETSRTEKWRYWRCRLGDGTHVNVHIYQKTPDKAGLGIGHENLPSEAQIEHWRSIWKEMLTTL</sequence>
<accession>A0A368K8T2</accession>
<dbReference type="EMBL" id="QOZG01000002">
    <property type="protein sequence ID" value="RCS24822.1"/>
    <property type="molecule type" value="Genomic_DNA"/>
</dbReference>
<gene>
    <name evidence="1" type="ORF">DUT91_05015</name>
</gene>
<name>A0A368K8T2_9HYPH</name>
<comment type="caution">
    <text evidence="1">The sequence shown here is derived from an EMBL/GenBank/DDBJ whole genome shotgun (WGS) entry which is preliminary data.</text>
</comment>
<dbReference type="RefSeq" id="WP_114439268.1">
    <property type="nucleotide sequence ID" value="NZ_QOZG01000002.1"/>
</dbReference>
<evidence type="ECO:0008006" key="3">
    <source>
        <dbReference type="Google" id="ProtNLM"/>
    </source>
</evidence>
<evidence type="ECO:0000313" key="1">
    <source>
        <dbReference type="EMBL" id="RCS24822.1"/>
    </source>
</evidence>
<dbReference type="AlphaFoldDB" id="A0A368K8T2"/>
<keyword evidence="2" id="KW-1185">Reference proteome</keyword>
<reference evidence="1 2" key="1">
    <citation type="submission" date="2018-07" db="EMBL/GenBank/DDBJ databases">
        <title>The draft genome of Phyllobacterium salinisoli.</title>
        <authorList>
            <person name="Liu L."/>
            <person name="Li L."/>
            <person name="Zhang X."/>
            <person name="Liang L."/>
        </authorList>
    </citation>
    <scope>NUCLEOTIDE SEQUENCE [LARGE SCALE GENOMIC DNA]</scope>
    <source>
        <strain evidence="1 2">LLAN61</strain>
    </source>
</reference>
<dbReference type="Proteomes" id="UP000253420">
    <property type="component" value="Unassembled WGS sequence"/>
</dbReference>
<proteinExistence type="predicted"/>
<evidence type="ECO:0000313" key="2">
    <source>
        <dbReference type="Proteomes" id="UP000253420"/>
    </source>
</evidence>
<protein>
    <recommendedName>
        <fullName evidence="3">DUF4287 domain-containing protein</fullName>
    </recommendedName>
</protein>